<dbReference type="AlphaFoldDB" id="A0AA39XNH0"/>
<comment type="caution">
    <text evidence="2">The sequence shown here is derived from an EMBL/GenBank/DDBJ whole genome shotgun (WGS) entry which is preliminary data.</text>
</comment>
<accession>A0AA39XNH0</accession>
<feature type="compositionally biased region" description="Polar residues" evidence="1">
    <location>
        <begin position="71"/>
        <end position="93"/>
    </location>
</feature>
<evidence type="ECO:0000313" key="3">
    <source>
        <dbReference type="Proteomes" id="UP001174934"/>
    </source>
</evidence>
<gene>
    <name evidence="2" type="ORF">B0T17DRAFT_520814</name>
</gene>
<feature type="region of interest" description="Disordered" evidence="1">
    <location>
        <begin position="71"/>
        <end position="102"/>
    </location>
</feature>
<organism evidence="2 3">
    <name type="scientific">Bombardia bombarda</name>
    <dbReference type="NCBI Taxonomy" id="252184"/>
    <lineage>
        <taxon>Eukaryota</taxon>
        <taxon>Fungi</taxon>
        <taxon>Dikarya</taxon>
        <taxon>Ascomycota</taxon>
        <taxon>Pezizomycotina</taxon>
        <taxon>Sordariomycetes</taxon>
        <taxon>Sordariomycetidae</taxon>
        <taxon>Sordariales</taxon>
        <taxon>Lasiosphaeriaceae</taxon>
        <taxon>Bombardia</taxon>
    </lineage>
</organism>
<reference evidence="2" key="1">
    <citation type="submission" date="2023-06" db="EMBL/GenBank/DDBJ databases">
        <title>Genome-scale phylogeny and comparative genomics of the fungal order Sordariales.</title>
        <authorList>
            <consortium name="Lawrence Berkeley National Laboratory"/>
            <person name="Hensen N."/>
            <person name="Bonometti L."/>
            <person name="Westerberg I."/>
            <person name="Brannstrom I.O."/>
            <person name="Guillou S."/>
            <person name="Cros-Aarteil S."/>
            <person name="Calhoun S."/>
            <person name="Haridas S."/>
            <person name="Kuo A."/>
            <person name="Mondo S."/>
            <person name="Pangilinan J."/>
            <person name="Riley R."/>
            <person name="LaButti K."/>
            <person name="Andreopoulos B."/>
            <person name="Lipzen A."/>
            <person name="Chen C."/>
            <person name="Yanf M."/>
            <person name="Daum C."/>
            <person name="Ng V."/>
            <person name="Clum A."/>
            <person name="Steindorff A."/>
            <person name="Ohm R."/>
            <person name="Martin F."/>
            <person name="Silar P."/>
            <person name="Natvig D."/>
            <person name="Lalanne C."/>
            <person name="Gautier V."/>
            <person name="Ament-velasquez S.L."/>
            <person name="Kruys A."/>
            <person name="Hutchinson M.I."/>
            <person name="Powell A.J."/>
            <person name="Barry K."/>
            <person name="Miller A.N."/>
            <person name="Grigoriev I.V."/>
            <person name="Debuchy R."/>
            <person name="Gladieux P."/>
            <person name="Thoren M.H."/>
            <person name="Johannesson H."/>
        </authorList>
    </citation>
    <scope>NUCLEOTIDE SEQUENCE</scope>
    <source>
        <strain evidence="2">SMH3391-2</strain>
    </source>
</reference>
<dbReference type="Proteomes" id="UP001174934">
    <property type="component" value="Unassembled WGS sequence"/>
</dbReference>
<dbReference type="EMBL" id="JAULSR010000001">
    <property type="protein sequence ID" value="KAK0637164.1"/>
    <property type="molecule type" value="Genomic_DNA"/>
</dbReference>
<evidence type="ECO:0000313" key="2">
    <source>
        <dbReference type="EMBL" id="KAK0637164.1"/>
    </source>
</evidence>
<evidence type="ECO:0000256" key="1">
    <source>
        <dbReference type="SAM" id="MobiDB-lite"/>
    </source>
</evidence>
<sequence>MLLTVLYSISSKHLFLTLSPLCISFSAIYRLFPKSLFPQLQAPGSSNDGIQNRNCPFGLAWRTLTQSCSSQWHAPSSRSAGPTYTSDISSSSLHAPAVTGNW</sequence>
<name>A0AA39XNH0_9PEZI</name>
<protein>
    <submittedName>
        <fullName evidence="2">Uncharacterized protein</fullName>
    </submittedName>
</protein>
<proteinExistence type="predicted"/>
<keyword evidence="3" id="KW-1185">Reference proteome</keyword>